<dbReference type="CDD" id="cd00071">
    <property type="entry name" value="GMPK"/>
    <property type="match status" value="1"/>
</dbReference>
<evidence type="ECO:0000313" key="14">
    <source>
        <dbReference type="Proteomes" id="UP001431199"/>
    </source>
</evidence>
<dbReference type="EC" id="2.7.4.8" evidence="3 11"/>
<dbReference type="PROSITE" id="PS50052">
    <property type="entry name" value="GUANYLATE_KINASE_2"/>
    <property type="match status" value="1"/>
</dbReference>
<evidence type="ECO:0000256" key="10">
    <source>
        <dbReference type="ARBA" id="ARBA00048594"/>
    </source>
</evidence>
<sequence length="209" mass="23765">MSKQGKLLIISGFSGVGKGTVVNKLIDKYDDYTISISATTRKPRVGEVDKVNYFFVSKEEFEDMIANNKLLEYAQYVDNYYGTPLEFVNEKLNEGINVILEIETQGALKVKEIMPEAMMIFILPPSAEELKKRLVGRNTESMEVINKRLMKAAEETIFMDNYEYFVVNDEIEGCVEKINLVVNNDTTGTASKKEVEEIKNDIKKFSKGE</sequence>
<evidence type="ECO:0000313" key="13">
    <source>
        <dbReference type="EMBL" id="MCT7399254.1"/>
    </source>
</evidence>
<keyword evidence="8 11" id="KW-0067">ATP-binding</keyword>
<evidence type="ECO:0000259" key="12">
    <source>
        <dbReference type="PROSITE" id="PS50052"/>
    </source>
</evidence>
<name>A0ABT2M156_9FIRM</name>
<comment type="catalytic activity">
    <reaction evidence="10 11">
        <text>GMP + ATP = GDP + ADP</text>
        <dbReference type="Rhea" id="RHEA:20780"/>
        <dbReference type="ChEBI" id="CHEBI:30616"/>
        <dbReference type="ChEBI" id="CHEBI:58115"/>
        <dbReference type="ChEBI" id="CHEBI:58189"/>
        <dbReference type="ChEBI" id="CHEBI:456216"/>
        <dbReference type="EC" id="2.7.4.8"/>
    </reaction>
</comment>
<dbReference type="GO" id="GO:0004385">
    <property type="term" value="F:GMP kinase activity"/>
    <property type="evidence" value="ECO:0007669"/>
    <property type="project" value="UniProtKB-EC"/>
</dbReference>
<dbReference type="RefSeq" id="WP_022089039.1">
    <property type="nucleotide sequence ID" value="NZ_JAODBU010000008.1"/>
</dbReference>
<evidence type="ECO:0000256" key="7">
    <source>
        <dbReference type="ARBA" id="ARBA00022777"/>
    </source>
</evidence>
<dbReference type="SMART" id="SM00072">
    <property type="entry name" value="GuKc"/>
    <property type="match status" value="1"/>
</dbReference>
<evidence type="ECO:0000256" key="5">
    <source>
        <dbReference type="ARBA" id="ARBA00022679"/>
    </source>
</evidence>
<dbReference type="HAMAP" id="MF_00328">
    <property type="entry name" value="Guanylate_kinase"/>
    <property type="match status" value="1"/>
</dbReference>
<comment type="similarity">
    <text evidence="2 11">Belongs to the guanylate kinase family.</text>
</comment>
<keyword evidence="7 11" id="KW-0418">Kinase</keyword>
<organism evidence="13 14">
    <name type="scientific">Eubacterium album</name>
    <dbReference type="NCBI Taxonomy" id="2978477"/>
    <lineage>
        <taxon>Bacteria</taxon>
        <taxon>Bacillati</taxon>
        <taxon>Bacillota</taxon>
        <taxon>Clostridia</taxon>
        <taxon>Eubacteriales</taxon>
        <taxon>Eubacteriaceae</taxon>
        <taxon>Eubacterium</taxon>
    </lineage>
</organism>
<proteinExistence type="inferred from homology"/>
<dbReference type="EMBL" id="JAODBU010000008">
    <property type="protein sequence ID" value="MCT7399254.1"/>
    <property type="molecule type" value="Genomic_DNA"/>
</dbReference>
<keyword evidence="11" id="KW-0963">Cytoplasm</keyword>
<gene>
    <name evidence="11 13" type="primary">gmk</name>
    <name evidence="13" type="ORF">N5B56_09205</name>
</gene>
<evidence type="ECO:0000256" key="2">
    <source>
        <dbReference type="ARBA" id="ARBA00005790"/>
    </source>
</evidence>
<evidence type="ECO:0000256" key="8">
    <source>
        <dbReference type="ARBA" id="ARBA00022840"/>
    </source>
</evidence>
<dbReference type="PANTHER" id="PTHR23117:SF13">
    <property type="entry name" value="GUANYLATE KINASE"/>
    <property type="match status" value="1"/>
</dbReference>
<dbReference type="Pfam" id="PF00625">
    <property type="entry name" value="Guanylate_kin"/>
    <property type="match status" value="1"/>
</dbReference>
<dbReference type="InterPro" id="IPR008144">
    <property type="entry name" value="Guanylate_kin-like_dom"/>
</dbReference>
<protein>
    <recommendedName>
        <fullName evidence="4 11">Guanylate kinase</fullName>
        <ecNumber evidence="3 11">2.7.4.8</ecNumber>
    </recommendedName>
    <alternativeName>
        <fullName evidence="9 11">GMP kinase</fullName>
    </alternativeName>
</protein>
<evidence type="ECO:0000256" key="11">
    <source>
        <dbReference type="HAMAP-Rule" id="MF_00328"/>
    </source>
</evidence>
<comment type="caution">
    <text evidence="13">The sequence shown here is derived from an EMBL/GenBank/DDBJ whole genome shotgun (WGS) entry which is preliminary data.</text>
</comment>
<dbReference type="SUPFAM" id="SSF52540">
    <property type="entry name" value="P-loop containing nucleoside triphosphate hydrolases"/>
    <property type="match status" value="1"/>
</dbReference>
<keyword evidence="6 11" id="KW-0547">Nucleotide-binding</keyword>
<dbReference type="Proteomes" id="UP001431199">
    <property type="component" value="Unassembled WGS sequence"/>
</dbReference>
<dbReference type="InterPro" id="IPR027417">
    <property type="entry name" value="P-loop_NTPase"/>
</dbReference>
<dbReference type="InterPro" id="IPR017665">
    <property type="entry name" value="Guanylate_kinase"/>
</dbReference>
<comment type="function">
    <text evidence="1 11">Essential for recycling GMP and indirectly, cGMP.</text>
</comment>
<accession>A0ABT2M156</accession>
<reference evidence="13" key="1">
    <citation type="submission" date="2022-09" db="EMBL/GenBank/DDBJ databases">
        <title>Eubacterium sp. LFL-14 isolated from human feces.</title>
        <authorList>
            <person name="Liu F."/>
        </authorList>
    </citation>
    <scope>NUCLEOTIDE SEQUENCE</scope>
    <source>
        <strain evidence="13">LFL-14</strain>
    </source>
</reference>
<keyword evidence="14" id="KW-1185">Reference proteome</keyword>
<dbReference type="NCBIfam" id="TIGR03263">
    <property type="entry name" value="guanyl_kin"/>
    <property type="match status" value="1"/>
</dbReference>
<evidence type="ECO:0000256" key="1">
    <source>
        <dbReference type="ARBA" id="ARBA00003531"/>
    </source>
</evidence>
<feature type="binding site" evidence="11">
    <location>
        <begin position="12"/>
        <end position="19"/>
    </location>
    <ligand>
        <name>ATP</name>
        <dbReference type="ChEBI" id="CHEBI:30616"/>
    </ligand>
</feature>
<comment type="subcellular location">
    <subcellularLocation>
        <location evidence="11">Cytoplasm</location>
    </subcellularLocation>
</comment>
<evidence type="ECO:0000256" key="4">
    <source>
        <dbReference type="ARBA" id="ARBA00016296"/>
    </source>
</evidence>
<keyword evidence="5 11" id="KW-0808">Transferase</keyword>
<evidence type="ECO:0000256" key="6">
    <source>
        <dbReference type="ARBA" id="ARBA00022741"/>
    </source>
</evidence>
<dbReference type="InterPro" id="IPR008145">
    <property type="entry name" value="GK/Ca_channel_bsu"/>
</dbReference>
<dbReference type="Gene3D" id="3.30.63.10">
    <property type="entry name" value="Guanylate Kinase phosphate binding domain"/>
    <property type="match status" value="1"/>
</dbReference>
<evidence type="ECO:0000256" key="3">
    <source>
        <dbReference type="ARBA" id="ARBA00012961"/>
    </source>
</evidence>
<dbReference type="Gene3D" id="3.40.50.300">
    <property type="entry name" value="P-loop containing nucleotide triphosphate hydrolases"/>
    <property type="match status" value="1"/>
</dbReference>
<feature type="domain" description="Guanylate kinase-like" evidence="12">
    <location>
        <begin position="5"/>
        <end position="183"/>
    </location>
</feature>
<evidence type="ECO:0000256" key="9">
    <source>
        <dbReference type="ARBA" id="ARBA00030128"/>
    </source>
</evidence>
<dbReference type="PANTHER" id="PTHR23117">
    <property type="entry name" value="GUANYLATE KINASE-RELATED"/>
    <property type="match status" value="1"/>
</dbReference>